<dbReference type="OrthoDB" id="191979at2759"/>
<dbReference type="InParanoid" id="B0DC87"/>
<dbReference type="AlphaFoldDB" id="B0DC87"/>
<dbReference type="EMBL" id="DS547103">
    <property type="protein sequence ID" value="EDR07853.1"/>
    <property type="molecule type" value="Genomic_DNA"/>
</dbReference>
<dbReference type="RefSeq" id="XP_001881642.1">
    <property type="nucleotide sequence ID" value="XM_001881607.1"/>
</dbReference>
<reference evidence="1 2" key="1">
    <citation type="journal article" date="2008" name="Nature">
        <title>The genome of Laccaria bicolor provides insights into mycorrhizal symbiosis.</title>
        <authorList>
            <person name="Martin F."/>
            <person name="Aerts A."/>
            <person name="Ahren D."/>
            <person name="Brun A."/>
            <person name="Danchin E.G.J."/>
            <person name="Duchaussoy F."/>
            <person name="Gibon J."/>
            <person name="Kohler A."/>
            <person name="Lindquist E."/>
            <person name="Pereda V."/>
            <person name="Salamov A."/>
            <person name="Shapiro H.J."/>
            <person name="Wuyts J."/>
            <person name="Blaudez D."/>
            <person name="Buee M."/>
            <person name="Brokstein P."/>
            <person name="Canbaeck B."/>
            <person name="Cohen D."/>
            <person name="Courty P.E."/>
            <person name="Coutinho P.M."/>
            <person name="Delaruelle C."/>
            <person name="Detter J.C."/>
            <person name="Deveau A."/>
            <person name="DiFazio S."/>
            <person name="Duplessis S."/>
            <person name="Fraissinet-Tachet L."/>
            <person name="Lucic E."/>
            <person name="Frey-Klett P."/>
            <person name="Fourrey C."/>
            <person name="Feussner I."/>
            <person name="Gay G."/>
            <person name="Grimwood J."/>
            <person name="Hoegger P.J."/>
            <person name="Jain P."/>
            <person name="Kilaru S."/>
            <person name="Labbe J."/>
            <person name="Lin Y.C."/>
            <person name="Legue V."/>
            <person name="Le Tacon F."/>
            <person name="Marmeisse R."/>
            <person name="Melayah D."/>
            <person name="Montanini B."/>
            <person name="Muratet M."/>
            <person name="Nehls U."/>
            <person name="Niculita-Hirzel H."/>
            <person name="Oudot-Le Secq M.P."/>
            <person name="Peter M."/>
            <person name="Quesneville H."/>
            <person name="Rajashekar B."/>
            <person name="Reich M."/>
            <person name="Rouhier N."/>
            <person name="Schmutz J."/>
            <person name="Yin T."/>
            <person name="Chalot M."/>
            <person name="Henrissat B."/>
            <person name="Kuees U."/>
            <person name="Lucas S."/>
            <person name="Van de Peer Y."/>
            <person name="Podila G.K."/>
            <person name="Polle A."/>
            <person name="Pukkila P.J."/>
            <person name="Richardson P.M."/>
            <person name="Rouze P."/>
            <person name="Sanders I.R."/>
            <person name="Stajich J.E."/>
            <person name="Tunlid A."/>
            <person name="Tuskan G."/>
            <person name="Grigoriev I.V."/>
        </authorList>
    </citation>
    <scope>NUCLEOTIDE SEQUENCE [LARGE SCALE GENOMIC DNA]</scope>
    <source>
        <strain evidence="2">S238N-H82 / ATCC MYA-4686</strain>
    </source>
</reference>
<dbReference type="GeneID" id="6077327"/>
<gene>
    <name evidence="1" type="ORF">LACBIDRAFT_327605</name>
</gene>
<evidence type="ECO:0000313" key="1">
    <source>
        <dbReference type="EMBL" id="EDR07853.1"/>
    </source>
</evidence>
<dbReference type="Proteomes" id="UP000001194">
    <property type="component" value="Unassembled WGS sequence"/>
</dbReference>
<proteinExistence type="predicted"/>
<sequence>MSSNVVGREDCTNSNGGRVQQMLGCRSWEQVASDNGDNCFLIVSTTLHGQHGPPNAEPTYLIALSPDPIDYANVTILINVLRTTTSNEQIFADKCDVSSPTSIRSFCTRFLTRQGQRIGTIIFAHEYHQIGSFVSRLDKEKERNAGSLATFLITTLLLPALPVAPVERDIRTINVVNPFYAAAATLLPLFDFPKDALPSAQLPELEEGSSSVPVVNTKAQNPPIVRIFFTSPEIAMQSMLHALFIPTPFKVPMQPTQVPDAMPQKC</sequence>
<dbReference type="FunCoup" id="B0DC87">
    <property type="interactions" value="5"/>
</dbReference>
<dbReference type="KEGG" id="lbc:LACBIDRAFT_327605"/>
<protein>
    <submittedName>
        <fullName evidence="1">Predicted protein</fullName>
    </submittedName>
</protein>
<dbReference type="HOGENOM" id="CLU_1046095_0_0_1"/>
<name>B0DC87_LACBS</name>
<accession>B0DC87</accession>
<organism evidence="2">
    <name type="scientific">Laccaria bicolor (strain S238N-H82 / ATCC MYA-4686)</name>
    <name type="common">Bicoloured deceiver</name>
    <name type="synonym">Laccaria laccata var. bicolor</name>
    <dbReference type="NCBI Taxonomy" id="486041"/>
    <lineage>
        <taxon>Eukaryota</taxon>
        <taxon>Fungi</taxon>
        <taxon>Dikarya</taxon>
        <taxon>Basidiomycota</taxon>
        <taxon>Agaricomycotina</taxon>
        <taxon>Agaricomycetes</taxon>
        <taxon>Agaricomycetidae</taxon>
        <taxon>Agaricales</taxon>
        <taxon>Agaricineae</taxon>
        <taxon>Hydnangiaceae</taxon>
        <taxon>Laccaria</taxon>
    </lineage>
</organism>
<evidence type="ECO:0000313" key="2">
    <source>
        <dbReference type="Proteomes" id="UP000001194"/>
    </source>
</evidence>
<keyword evidence="2" id="KW-1185">Reference proteome</keyword>